<reference evidence="1" key="1">
    <citation type="journal article" date="2015" name="Nature">
        <title>Complex archaea that bridge the gap between prokaryotes and eukaryotes.</title>
        <authorList>
            <person name="Spang A."/>
            <person name="Saw J.H."/>
            <person name="Jorgensen S.L."/>
            <person name="Zaremba-Niedzwiedzka K."/>
            <person name="Martijn J."/>
            <person name="Lind A.E."/>
            <person name="van Eijk R."/>
            <person name="Schleper C."/>
            <person name="Guy L."/>
            <person name="Ettema T.J."/>
        </authorList>
    </citation>
    <scope>NUCLEOTIDE SEQUENCE</scope>
</reference>
<proteinExistence type="predicted"/>
<sequence length="64" mass="7057">MVTKKKKLTKKGKKSTLLGFFKPGANAKGSAIVLKKRRERTAMRILESRGASVSTKARARRVLA</sequence>
<gene>
    <name evidence="1" type="ORF">LCGC14_0729760</name>
</gene>
<name>A0A0F9Q9Y6_9ZZZZ</name>
<evidence type="ECO:0000313" key="1">
    <source>
        <dbReference type="EMBL" id="KKN40760.1"/>
    </source>
</evidence>
<dbReference type="AlphaFoldDB" id="A0A0F9Q9Y6"/>
<comment type="caution">
    <text evidence="1">The sequence shown here is derived from an EMBL/GenBank/DDBJ whole genome shotgun (WGS) entry which is preliminary data.</text>
</comment>
<accession>A0A0F9Q9Y6</accession>
<protein>
    <submittedName>
        <fullName evidence="1">Uncharacterized protein</fullName>
    </submittedName>
</protein>
<organism evidence="1">
    <name type="scientific">marine sediment metagenome</name>
    <dbReference type="NCBI Taxonomy" id="412755"/>
    <lineage>
        <taxon>unclassified sequences</taxon>
        <taxon>metagenomes</taxon>
        <taxon>ecological metagenomes</taxon>
    </lineage>
</organism>
<dbReference type="EMBL" id="LAZR01001685">
    <property type="protein sequence ID" value="KKN40760.1"/>
    <property type="molecule type" value="Genomic_DNA"/>
</dbReference>